<dbReference type="Pfam" id="PF17917">
    <property type="entry name" value="RT_RNaseH"/>
    <property type="match status" value="1"/>
</dbReference>
<proteinExistence type="predicted"/>
<evidence type="ECO:0000256" key="8">
    <source>
        <dbReference type="PROSITE-ProRule" id="PRU00047"/>
    </source>
</evidence>
<keyword evidence="4" id="KW-0540">Nuclease</keyword>
<dbReference type="GO" id="GO:0003676">
    <property type="term" value="F:nucleic acid binding"/>
    <property type="evidence" value="ECO:0007669"/>
    <property type="project" value="InterPro"/>
</dbReference>
<organism evidence="12 13">
    <name type="scientific">Panagrolaimus davidi</name>
    <dbReference type="NCBI Taxonomy" id="227884"/>
    <lineage>
        <taxon>Eukaryota</taxon>
        <taxon>Metazoa</taxon>
        <taxon>Ecdysozoa</taxon>
        <taxon>Nematoda</taxon>
        <taxon>Chromadorea</taxon>
        <taxon>Rhabditida</taxon>
        <taxon>Tylenchina</taxon>
        <taxon>Panagrolaimomorpha</taxon>
        <taxon>Panagrolaimoidea</taxon>
        <taxon>Panagrolaimidae</taxon>
        <taxon>Panagrolaimus</taxon>
    </lineage>
</organism>
<dbReference type="SUPFAM" id="SSF57756">
    <property type="entry name" value="Retrovirus zinc finger-like domains"/>
    <property type="match status" value="1"/>
</dbReference>
<evidence type="ECO:0000313" key="13">
    <source>
        <dbReference type="WBParaSite" id="PDA_v2.g8438.t1"/>
    </source>
</evidence>
<dbReference type="InterPro" id="IPR012337">
    <property type="entry name" value="RNaseH-like_sf"/>
</dbReference>
<keyword evidence="12" id="KW-1185">Reference proteome</keyword>
<dbReference type="Pfam" id="PF00078">
    <property type="entry name" value="RVT_1"/>
    <property type="match status" value="1"/>
</dbReference>
<dbReference type="PANTHER" id="PTHR37984">
    <property type="entry name" value="PROTEIN CBG26694"/>
    <property type="match status" value="1"/>
</dbReference>
<dbReference type="InterPro" id="IPR041588">
    <property type="entry name" value="Integrase_H2C2"/>
</dbReference>
<accession>A0A914R9X1</accession>
<dbReference type="SUPFAM" id="SSF50630">
    <property type="entry name" value="Acid proteases"/>
    <property type="match status" value="1"/>
</dbReference>
<dbReference type="InterPro" id="IPR021109">
    <property type="entry name" value="Peptidase_aspartic_dom_sf"/>
</dbReference>
<dbReference type="Pfam" id="PF00665">
    <property type="entry name" value="rve"/>
    <property type="match status" value="1"/>
</dbReference>
<feature type="domain" description="Reverse transcriptase" evidence="10">
    <location>
        <begin position="463"/>
        <end position="641"/>
    </location>
</feature>
<dbReference type="InterPro" id="IPR050951">
    <property type="entry name" value="Retrovirus_Pol_polyprotein"/>
</dbReference>
<dbReference type="Pfam" id="PF17921">
    <property type="entry name" value="Integrase_H2C2"/>
    <property type="match status" value="1"/>
</dbReference>
<dbReference type="PROSITE" id="PS50158">
    <property type="entry name" value="ZF_CCHC"/>
    <property type="match status" value="1"/>
</dbReference>
<evidence type="ECO:0000313" key="12">
    <source>
        <dbReference type="Proteomes" id="UP000887578"/>
    </source>
</evidence>
<keyword evidence="2" id="KW-0808">Transferase</keyword>
<dbReference type="EC" id="2.7.7.49" evidence="1"/>
<evidence type="ECO:0000256" key="3">
    <source>
        <dbReference type="ARBA" id="ARBA00022695"/>
    </source>
</evidence>
<evidence type="ECO:0000256" key="5">
    <source>
        <dbReference type="ARBA" id="ARBA00022759"/>
    </source>
</evidence>
<feature type="domain" description="Integrase catalytic" evidence="11">
    <location>
        <begin position="1011"/>
        <end position="1166"/>
    </location>
</feature>
<dbReference type="Gene3D" id="2.40.70.10">
    <property type="entry name" value="Acid Proteases"/>
    <property type="match status" value="1"/>
</dbReference>
<protein>
    <recommendedName>
        <fullName evidence="1">RNA-directed DNA polymerase</fullName>
        <ecNumber evidence="1">2.7.7.49</ecNumber>
    </recommendedName>
</protein>
<dbReference type="Proteomes" id="UP000887578">
    <property type="component" value="Unplaced"/>
</dbReference>
<dbReference type="Gene3D" id="3.30.70.270">
    <property type="match status" value="2"/>
</dbReference>
<keyword evidence="8" id="KW-0863">Zinc-finger</keyword>
<keyword evidence="5" id="KW-0255">Endonuclease</keyword>
<dbReference type="InterPro" id="IPR043502">
    <property type="entry name" value="DNA/RNA_pol_sf"/>
</dbReference>
<keyword evidence="3" id="KW-0548">Nucleotidyltransferase</keyword>
<evidence type="ECO:0000259" key="9">
    <source>
        <dbReference type="PROSITE" id="PS50158"/>
    </source>
</evidence>
<dbReference type="PANTHER" id="PTHR37984:SF5">
    <property type="entry name" value="PROTEIN NYNRIN-LIKE"/>
    <property type="match status" value="1"/>
</dbReference>
<dbReference type="PROSITE" id="PS50878">
    <property type="entry name" value="RT_POL"/>
    <property type="match status" value="1"/>
</dbReference>
<dbReference type="Gene3D" id="4.10.60.10">
    <property type="entry name" value="Zinc finger, CCHC-type"/>
    <property type="match status" value="1"/>
</dbReference>
<dbReference type="GO" id="GO:0042575">
    <property type="term" value="C:DNA polymerase complex"/>
    <property type="evidence" value="ECO:0007669"/>
    <property type="project" value="UniProtKB-ARBA"/>
</dbReference>
<keyword evidence="7" id="KW-0695">RNA-directed DNA polymerase</keyword>
<keyword evidence="8" id="KW-0479">Metal-binding</keyword>
<evidence type="ECO:0000259" key="10">
    <source>
        <dbReference type="PROSITE" id="PS50878"/>
    </source>
</evidence>
<dbReference type="SUPFAM" id="SSF53098">
    <property type="entry name" value="Ribonuclease H-like"/>
    <property type="match status" value="1"/>
</dbReference>
<dbReference type="InterPro" id="IPR036397">
    <property type="entry name" value="RNaseH_sf"/>
</dbReference>
<dbReference type="Gene3D" id="3.30.420.10">
    <property type="entry name" value="Ribonuclease H-like superfamily/Ribonuclease H"/>
    <property type="match status" value="1"/>
</dbReference>
<dbReference type="SUPFAM" id="SSF56672">
    <property type="entry name" value="DNA/RNA polymerases"/>
    <property type="match status" value="1"/>
</dbReference>
<dbReference type="GO" id="GO:0019899">
    <property type="term" value="F:enzyme binding"/>
    <property type="evidence" value="ECO:0007669"/>
    <property type="project" value="UniProtKB-ARBA"/>
</dbReference>
<dbReference type="Gene3D" id="1.10.340.70">
    <property type="match status" value="1"/>
</dbReference>
<dbReference type="InterPro" id="IPR036875">
    <property type="entry name" value="Znf_CCHC_sf"/>
</dbReference>
<dbReference type="InterPro" id="IPR001584">
    <property type="entry name" value="Integrase_cat-core"/>
</dbReference>
<dbReference type="GO" id="GO:0003964">
    <property type="term" value="F:RNA-directed DNA polymerase activity"/>
    <property type="evidence" value="ECO:0007669"/>
    <property type="project" value="UniProtKB-KW"/>
</dbReference>
<evidence type="ECO:0000256" key="1">
    <source>
        <dbReference type="ARBA" id="ARBA00012493"/>
    </source>
</evidence>
<dbReference type="Gene3D" id="3.10.10.10">
    <property type="entry name" value="HIV Type 1 Reverse Transcriptase, subunit A, domain 1"/>
    <property type="match status" value="1"/>
</dbReference>
<sequence>MSSTSGWTMPMFSKESKWEVWKAQLEVYIAARALTSKKSKALALLQCLSPDIFEQVIDWVAPDQPHEKDYDVLINLLQSKFSSKPNLLALRVKFLNEKQEAGQATPEYFGKMTQLVGKCDIKNMSAEDFAVLVILKGISNDELRQYLMMPTQDISTAEKVQGLALSFEQSKQAALDIKNECKPKTFSLNQLDKKRKVSKCYRCGGNYHEFSQCPAKDVVCHNCNKKGHFEKVCRSAKKPQKDQTANFHRDSSKRKQQYQVDISANGEAGYATAYGNDIPSLLALSAKSDDYTPPIILESYINDVKVLFQHDSGAVCTVVNEKVWQDIGKPLLQPASMNLRSYNSNIPLLGQCKVKVKFQAEEKEAWLVIVKNGASLLGRNWIKLFDIRIEDELHGSCNQIQFASKLSAILDKYSEVFSEELGTCTIKAKLKLKEGGVPKFFKARNLPYALRDPVAKQLEEREAAGILTHVDHSEWATPIVPILKSNGDVRICGDYKSTLNPVLDIDEHPLPRIEDMFHELNGCTHFCKLDLRDAYHQIELEEESRELTTINTHKGLFRYNRLPFGTASAVAIFQKIMEKVVNDISKVVVFLDDGTIGGKGEQECLERLEQVLQRMVEHGLKLKLEKCEFLKTSLEFLGHELDKDGIRPSSKKLLGFKNMPIPQNLKQLEAFIGFVNYYGKFVKDFACLAAPLNDLRKKGVKWEWNTLHQNAFDEIKSRLLKGDLLTHYDPAKEVVLATDASEYGIGAVLYHRESNGKELVIANASRKLTTAEQNYAQIEKEALAIVFGVEKFKIYLLGRKFVLLTDHQPLLRIFGQNPAKTTVAIKRLQRWAILLMNYSYQIEYRKTTEFANADALSRLPDPTEVPDPSFIENEREFQNLYHLDESRSPLNLDKLKEASLQDKEIQQILKFVKDGWPDICDKSWKSWWNRREFLSLGPGYLLFKDKPVIPALLRKPVLEMLHAAHVGRDRMLMLARDNFWYPGMTSDIGKLALACNICNGYKKGQPERLHPWETPNEFWDRIHIDYAGPFLGSLWLIVIDAKTNWLEVFKCTASDTKTTIKNLKSLFARYGLPKMIVSDNATCFKSSDFETFCETRGINHICSPPYHPRSNGEAERAVRTFKEWTERHVKAGNNLEEAVLNALLMYRTTRSTGNSLSPAESAFGKKLRTRMTLHEVFMQGKVDMAKFKVNDTVWVRVYSTGPRWQKGKIQKVTGSVTYLVFCNGQIVFRHADQIRRAEEFAYQIEDNVIPLSIGPSLSFSLHSKHSSSLHTSTSSKMEQQAFDLSFEDGSLTLSSSSSTTSVTEVATLRQAVRDTRKAESFIRKTIKTIKTVIQDLIDEYQSVFRNLAKCLERGESTKDVETKLTELSEKLSNTLKAREDAYMELQEVSAEGAAARKALKEFLLPTPS</sequence>
<dbReference type="FunFam" id="3.30.70.270:FF:000020">
    <property type="entry name" value="Transposon Tf2-6 polyprotein-like Protein"/>
    <property type="match status" value="1"/>
</dbReference>
<keyword evidence="6" id="KW-0378">Hydrolase</keyword>
<dbReference type="InterPro" id="IPR041373">
    <property type="entry name" value="RT_RNaseH"/>
</dbReference>
<dbReference type="GO" id="GO:0016787">
    <property type="term" value="F:hydrolase activity"/>
    <property type="evidence" value="ECO:0007669"/>
    <property type="project" value="UniProtKB-KW"/>
</dbReference>
<evidence type="ECO:0000256" key="6">
    <source>
        <dbReference type="ARBA" id="ARBA00022801"/>
    </source>
</evidence>
<evidence type="ECO:0000259" key="11">
    <source>
        <dbReference type="PROSITE" id="PS50994"/>
    </source>
</evidence>
<dbReference type="InterPro" id="IPR001878">
    <property type="entry name" value="Znf_CCHC"/>
</dbReference>
<reference evidence="13" key="1">
    <citation type="submission" date="2022-11" db="UniProtKB">
        <authorList>
            <consortium name="WormBaseParasite"/>
        </authorList>
    </citation>
    <scope>IDENTIFICATION</scope>
</reference>
<dbReference type="WBParaSite" id="PDA_v2.g8438.t1">
    <property type="protein sequence ID" value="PDA_v2.g8438.t1"/>
    <property type="gene ID" value="PDA_v2.g8438"/>
</dbReference>
<keyword evidence="8" id="KW-0862">Zinc</keyword>
<dbReference type="GO" id="GO:0008270">
    <property type="term" value="F:zinc ion binding"/>
    <property type="evidence" value="ECO:0007669"/>
    <property type="project" value="UniProtKB-KW"/>
</dbReference>
<evidence type="ECO:0000256" key="4">
    <source>
        <dbReference type="ARBA" id="ARBA00022722"/>
    </source>
</evidence>
<name>A0A914R9X1_9BILA</name>
<dbReference type="CDD" id="cd09274">
    <property type="entry name" value="RNase_HI_RT_Ty3"/>
    <property type="match status" value="1"/>
</dbReference>
<evidence type="ECO:0000256" key="7">
    <source>
        <dbReference type="ARBA" id="ARBA00022918"/>
    </source>
</evidence>
<dbReference type="GO" id="GO:0004519">
    <property type="term" value="F:endonuclease activity"/>
    <property type="evidence" value="ECO:0007669"/>
    <property type="project" value="UniProtKB-KW"/>
</dbReference>
<dbReference type="FunFam" id="3.10.20.370:FF:000001">
    <property type="entry name" value="Retrovirus-related Pol polyprotein from transposon 17.6-like protein"/>
    <property type="match status" value="1"/>
</dbReference>
<dbReference type="GO" id="GO:0015074">
    <property type="term" value="P:DNA integration"/>
    <property type="evidence" value="ECO:0007669"/>
    <property type="project" value="InterPro"/>
</dbReference>
<dbReference type="PROSITE" id="PS50994">
    <property type="entry name" value="INTEGRASE"/>
    <property type="match status" value="1"/>
</dbReference>
<dbReference type="SMART" id="SM00343">
    <property type="entry name" value="ZnF_C2HC"/>
    <property type="match status" value="2"/>
</dbReference>
<dbReference type="InterPro" id="IPR000477">
    <property type="entry name" value="RT_dom"/>
</dbReference>
<evidence type="ECO:0000256" key="2">
    <source>
        <dbReference type="ARBA" id="ARBA00022679"/>
    </source>
</evidence>
<dbReference type="CDD" id="cd01647">
    <property type="entry name" value="RT_LTR"/>
    <property type="match status" value="1"/>
</dbReference>
<feature type="domain" description="CCHC-type" evidence="9">
    <location>
        <begin position="220"/>
        <end position="235"/>
    </location>
</feature>
<dbReference type="InterPro" id="IPR043128">
    <property type="entry name" value="Rev_trsase/Diguanyl_cyclase"/>
</dbReference>